<reference evidence="3 4" key="1">
    <citation type="submission" date="2018-06" db="EMBL/GenBank/DDBJ databases">
        <title>The Genome of Cuscuta australis (Dodder) Provides Insight into the Evolution of Plant Parasitism.</title>
        <authorList>
            <person name="Liu H."/>
        </authorList>
    </citation>
    <scope>NUCLEOTIDE SEQUENCE [LARGE SCALE GENOMIC DNA]</scope>
    <source>
        <strain evidence="4">cv. Yunnan</strain>
        <tissue evidence="3">Vines</tissue>
    </source>
</reference>
<evidence type="ECO:0000313" key="3">
    <source>
        <dbReference type="EMBL" id="RAL49806.1"/>
    </source>
</evidence>
<dbReference type="CDD" id="cd17546">
    <property type="entry name" value="REC_hyHK_CKI1_RcsC-like"/>
    <property type="match status" value="1"/>
</dbReference>
<dbReference type="Proteomes" id="UP000249390">
    <property type="component" value="Unassembled WGS sequence"/>
</dbReference>
<dbReference type="InterPro" id="IPR011006">
    <property type="entry name" value="CheY-like_superfamily"/>
</dbReference>
<keyword evidence="4" id="KW-1185">Reference proteome</keyword>
<proteinExistence type="predicted"/>
<sequence>MGSRNNSDDEVVVVVGKGLSALVVDDDPVAQMIHKVLLDRYGLRTQVAKNGEEAVVLCRSGARFDLVLMDKEMPVMDGVLATRELREMGVESTIVGVTSHGPEADMGAFMGAGLNDCFAKPLTPEIVYRIVNLLAI</sequence>
<dbReference type="EMBL" id="NQVE01000076">
    <property type="protein sequence ID" value="RAL49806.1"/>
    <property type="molecule type" value="Genomic_DNA"/>
</dbReference>
<comment type="caution">
    <text evidence="3">The sequence shown here is derived from an EMBL/GenBank/DDBJ whole genome shotgun (WGS) entry which is preliminary data.</text>
</comment>
<feature type="modified residue" description="4-aspartylphosphate" evidence="1">
    <location>
        <position position="70"/>
    </location>
</feature>
<accession>A0A328DWZ4</accession>
<dbReference type="SUPFAM" id="SSF52172">
    <property type="entry name" value="CheY-like"/>
    <property type="match status" value="1"/>
</dbReference>
<keyword evidence="1" id="KW-0597">Phosphoprotein</keyword>
<evidence type="ECO:0000259" key="2">
    <source>
        <dbReference type="PROSITE" id="PS50110"/>
    </source>
</evidence>
<dbReference type="Pfam" id="PF00072">
    <property type="entry name" value="Response_reg"/>
    <property type="match status" value="1"/>
</dbReference>
<protein>
    <recommendedName>
        <fullName evidence="2">Response regulatory domain-containing protein</fullName>
    </recommendedName>
</protein>
<name>A0A328DWZ4_9ASTE</name>
<dbReference type="PANTHER" id="PTHR43228:SF1">
    <property type="entry name" value="TWO-COMPONENT RESPONSE REGULATOR ARR22"/>
    <property type="match status" value="1"/>
</dbReference>
<feature type="domain" description="Response regulatory" evidence="2">
    <location>
        <begin position="20"/>
        <end position="135"/>
    </location>
</feature>
<organism evidence="3 4">
    <name type="scientific">Cuscuta australis</name>
    <dbReference type="NCBI Taxonomy" id="267555"/>
    <lineage>
        <taxon>Eukaryota</taxon>
        <taxon>Viridiplantae</taxon>
        <taxon>Streptophyta</taxon>
        <taxon>Embryophyta</taxon>
        <taxon>Tracheophyta</taxon>
        <taxon>Spermatophyta</taxon>
        <taxon>Magnoliopsida</taxon>
        <taxon>eudicotyledons</taxon>
        <taxon>Gunneridae</taxon>
        <taxon>Pentapetalae</taxon>
        <taxon>asterids</taxon>
        <taxon>lamiids</taxon>
        <taxon>Solanales</taxon>
        <taxon>Convolvulaceae</taxon>
        <taxon>Cuscuteae</taxon>
        <taxon>Cuscuta</taxon>
        <taxon>Cuscuta subgen. Grammica</taxon>
        <taxon>Cuscuta sect. Cleistogrammica</taxon>
    </lineage>
</organism>
<dbReference type="Gene3D" id="3.40.50.2300">
    <property type="match status" value="1"/>
</dbReference>
<gene>
    <name evidence="3" type="ORF">DM860_002097</name>
</gene>
<dbReference type="PROSITE" id="PS50110">
    <property type="entry name" value="RESPONSE_REGULATORY"/>
    <property type="match status" value="1"/>
</dbReference>
<dbReference type="SMART" id="SM00448">
    <property type="entry name" value="REC"/>
    <property type="match status" value="1"/>
</dbReference>
<evidence type="ECO:0000256" key="1">
    <source>
        <dbReference type="PROSITE-ProRule" id="PRU00169"/>
    </source>
</evidence>
<dbReference type="AlphaFoldDB" id="A0A328DWZ4"/>
<evidence type="ECO:0000313" key="4">
    <source>
        <dbReference type="Proteomes" id="UP000249390"/>
    </source>
</evidence>
<dbReference type="GO" id="GO:0000160">
    <property type="term" value="P:phosphorelay signal transduction system"/>
    <property type="evidence" value="ECO:0007669"/>
    <property type="project" value="InterPro"/>
</dbReference>
<dbReference type="InterPro" id="IPR052048">
    <property type="entry name" value="ST_Response_Regulator"/>
</dbReference>
<dbReference type="PANTHER" id="PTHR43228">
    <property type="entry name" value="TWO-COMPONENT RESPONSE REGULATOR"/>
    <property type="match status" value="1"/>
</dbReference>
<dbReference type="InterPro" id="IPR001789">
    <property type="entry name" value="Sig_transdc_resp-reg_receiver"/>
</dbReference>